<dbReference type="PROSITE" id="PS51857">
    <property type="entry name" value="CSD_2"/>
    <property type="match status" value="1"/>
</dbReference>
<keyword evidence="4" id="KW-1185">Reference proteome</keyword>
<dbReference type="InterPro" id="IPR010718">
    <property type="entry name" value="DUF1294"/>
</dbReference>
<organism evidence="3 4">
    <name type="scientific">Roseateles agri</name>
    <dbReference type="NCBI Taxonomy" id="3098619"/>
    <lineage>
        <taxon>Bacteria</taxon>
        <taxon>Pseudomonadati</taxon>
        <taxon>Pseudomonadota</taxon>
        <taxon>Betaproteobacteria</taxon>
        <taxon>Burkholderiales</taxon>
        <taxon>Sphaerotilaceae</taxon>
        <taxon>Roseateles</taxon>
    </lineage>
</organism>
<dbReference type="Gene3D" id="2.40.50.140">
    <property type="entry name" value="Nucleic acid-binding proteins"/>
    <property type="match status" value="1"/>
</dbReference>
<dbReference type="RefSeq" id="WP_320423362.1">
    <property type="nucleotide sequence ID" value="NZ_JAXCLA010000004.1"/>
</dbReference>
<sequence length="195" mass="21771">MSQWDEGKGYGFITPDEGGARIFVHIKAFALSTGRPRAGEVFSYEPGTDRQGKRRALEVRRVAPVVVPPSAPVRPKGKGSATLWLIPAFAAFYLGVDMLWPMRPAVWGAYSAMSLATFIVYWGDKRAARRNAQRVSERTLHLLALACGWPGALAARQLLRHKSSKVTFTRIFWLTVALNLLGFIMIFTPLRGYLY</sequence>
<accession>A0ABU5DGP5</accession>
<dbReference type="Pfam" id="PF00313">
    <property type="entry name" value="CSD"/>
    <property type="match status" value="1"/>
</dbReference>
<reference evidence="3 4" key="1">
    <citation type="submission" date="2023-11" db="EMBL/GenBank/DDBJ databases">
        <title>Paucibacter sp. nov., isolated from fresh soil in Korea.</title>
        <authorList>
            <person name="Le N.T.T."/>
        </authorList>
    </citation>
    <scope>NUCLEOTIDE SEQUENCE [LARGE SCALE GENOMIC DNA]</scope>
    <source>
        <strain evidence="3 4">R3-3</strain>
    </source>
</reference>
<dbReference type="Pfam" id="PF06961">
    <property type="entry name" value="DUF1294"/>
    <property type="match status" value="1"/>
</dbReference>
<evidence type="ECO:0000313" key="3">
    <source>
        <dbReference type="EMBL" id="MDY0745457.1"/>
    </source>
</evidence>
<name>A0ABU5DGP5_9BURK</name>
<evidence type="ECO:0000313" key="4">
    <source>
        <dbReference type="Proteomes" id="UP001285263"/>
    </source>
</evidence>
<dbReference type="InterPro" id="IPR012340">
    <property type="entry name" value="NA-bd_OB-fold"/>
</dbReference>
<dbReference type="InterPro" id="IPR002059">
    <property type="entry name" value="CSP_DNA-bd"/>
</dbReference>
<dbReference type="InterPro" id="IPR019844">
    <property type="entry name" value="CSD_CS"/>
</dbReference>
<feature type="domain" description="CSD" evidence="2">
    <location>
        <begin position="1"/>
        <end position="61"/>
    </location>
</feature>
<dbReference type="PROSITE" id="PS00352">
    <property type="entry name" value="CSD_1"/>
    <property type="match status" value="1"/>
</dbReference>
<dbReference type="InterPro" id="IPR052069">
    <property type="entry name" value="Ca-reg_mRNA-binding_domain"/>
</dbReference>
<evidence type="ECO:0000259" key="2">
    <source>
        <dbReference type="PROSITE" id="PS51857"/>
    </source>
</evidence>
<proteinExistence type="predicted"/>
<dbReference type="Proteomes" id="UP001285263">
    <property type="component" value="Unassembled WGS sequence"/>
</dbReference>
<gene>
    <name evidence="3" type="ORF">SNE35_13135</name>
</gene>
<dbReference type="EMBL" id="JAXCLA010000004">
    <property type="protein sequence ID" value="MDY0745457.1"/>
    <property type="molecule type" value="Genomic_DNA"/>
</dbReference>
<dbReference type="SUPFAM" id="SSF50249">
    <property type="entry name" value="Nucleic acid-binding proteins"/>
    <property type="match status" value="1"/>
</dbReference>
<evidence type="ECO:0000256" key="1">
    <source>
        <dbReference type="SAM" id="Phobius"/>
    </source>
</evidence>
<keyword evidence="1" id="KW-0812">Transmembrane</keyword>
<feature type="transmembrane region" description="Helical" evidence="1">
    <location>
        <begin position="171"/>
        <end position="190"/>
    </location>
</feature>
<protein>
    <submittedName>
        <fullName evidence="3">Cold shock and DUF1294 domain-containing protein</fullName>
    </submittedName>
</protein>
<dbReference type="PANTHER" id="PTHR12962:SF1">
    <property type="entry name" value="COLD SHOCK DOMAIN-CONTAINING PROTEIN CG9705"/>
    <property type="match status" value="1"/>
</dbReference>
<feature type="transmembrane region" description="Helical" evidence="1">
    <location>
        <begin position="81"/>
        <end position="100"/>
    </location>
</feature>
<comment type="caution">
    <text evidence="3">The sequence shown here is derived from an EMBL/GenBank/DDBJ whole genome shotgun (WGS) entry which is preliminary data.</text>
</comment>
<keyword evidence="1" id="KW-0472">Membrane</keyword>
<dbReference type="PANTHER" id="PTHR12962">
    <property type="entry name" value="CALCIUM-REGULATED HEAT STABLE PROTEIN CRHSP-24-RELATED"/>
    <property type="match status" value="1"/>
</dbReference>
<dbReference type="CDD" id="cd04458">
    <property type="entry name" value="CSP_CDS"/>
    <property type="match status" value="1"/>
</dbReference>
<feature type="transmembrane region" description="Helical" evidence="1">
    <location>
        <begin position="106"/>
        <end position="122"/>
    </location>
</feature>
<keyword evidence="1" id="KW-1133">Transmembrane helix</keyword>